<name>A0A172XCV1_BORTU</name>
<evidence type="ECO:0008006" key="3">
    <source>
        <dbReference type="Google" id="ProtNLM"/>
    </source>
</evidence>
<proteinExistence type="predicted"/>
<dbReference type="EMBL" id="CP015630">
    <property type="protein sequence ID" value="ANF34389.1"/>
    <property type="molecule type" value="Genomic_DNA"/>
</dbReference>
<sequence>MKKLNVCIILIILLCIFVIACKHSVKVNPEKKSFKDNGYGLSYSTMFADNNFLRSSVNLKALSTRPSRSNLLKILRDSNLTCSVSDIASMLDRHKTFVKHKKELFEVETNVEKKRVDFPLNKMSSLVDSLATYHNILTALQYEVQPAYILMDLLYMLNLDDPSSRNLKIINSFLSMLDRMSDLTTKVVYEDLTKSRLKLFAQDEATIAIIFWTLERFLKGWNLIGTTVIKILYEIKNKLDQVDLRFSDKKDILNMLMNHFDLKELRLIASNIYSMERYVSFISELLAGKFFADD</sequence>
<accession>A0A172XCV1</accession>
<keyword evidence="1" id="KW-0614">Plasmid</keyword>
<protein>
    <recommendedName>
        <fullName evidence="3">Lipoprotein</fullName>
    </recommendedName>
</protein>
<evidence type="ECO:0000313" key="1">
    <source>
        <dbReference type="EMBL" id="ANF34389.1"/>
    </source>
</evidence>
<evidence type="ECO:0000313" key="2">
    <source>
        <dbReference type="Proteomes" id="UP000264231"/>
    </source>
</evidence>
<gene>
    <name evidence="1" type="ORF">A7978_04575</name>
</gene>
<dbReference type="Proteomes" id="UP000264231">
    <property type="component" value="Plasmid lp159"/>
</dbReference>
<organism evidence="1 2">
    <name type="scientific">Borrelia turicatae</name>
    <dbReference type="NCBI Taxonomy" id="142"/>
    <lineage>
        <taxon>Bacteria</taxon>
        <taxon>Pseudomonadati</taxon>
        <taxon>Spirochaetota</taxon>
        <taxon>Spirochaetia</taxon>
        <taxon>Spirochaetales</taxon>
        <taxon>Borreliaceae</taxon>
        <taxon>Borrelia</taxon>
    </lineage>
</organism>
<geneLocation type="plasmid" evidence="1 2">
    <name>lp159</name>
</geneLocation>
<dbReference type="AlphaFoldDB" id="A0A172XCV1"/>
<reference evidence="1 2" key="1">
    <citation type="submission" date="2016-05" db="EMBL/GenBank/DDBJ databases">
        <title>Chromosome and linear plasmid sequence of a 2015 human isolate of tick-borne relapsing fever spirochete, Borrelia turicatae.</title>
        <authorList>
            <person name="Kingry L.C."/>
            <person name="Dhwani B."/>
            <person name="Replogle A."/>
            <person name="Sexton C."/>
            <person name="Rowe L."/>
            <person name="Stermole B.M."/>
            <person name="Christensen A.M."/>
            <person name="Schriefer M.E."/>
        </authorList>
    </citation>
    <scope>NUCLEOTIDE SEQUENCE [LARGE SCALE GENOMIC DNA]</scope>
    <source>
        <strain evidence="1 2">BTE5EL</strain>
        <plasmid evidence="1 2">lp159</plasmid>
    </source>
</reference>
<dbReference type="PROSITE" id="PS51257">
    <property type="entry name" value="PROKAR_LIPOPROTEIN"/>
    <property type="match status" value="1"/>
</dbReference>